<accession>A0A072VP61</accession>
<dbReference type="HOGENOM" id="CLU_1799318_0_0_1"/>
<evidence type="ECO:0000313" key="2">
    <source>
        <dbReference type="EMBL" id="KEH43602.1"/>
    </source>
</evidence>
<organism evidence="2 4">
    <name type="scientific">Medicago truncatula</name>
    <name type="common">Barrel medic</name>
    <name type="synonym">Medicago tribuloides</name>
    <dbReference type="NCBI Taxonomy" id="3880"/>
    <lineage>
        <taxon>Eukaryota</taxon>
        <taxon>Viridiplantae</taxon>
        <taxon>Streptophyta</taxon>
        <taxon>Embryophyta</taxon>
        <taxon>Tracheophyta</taxon>
        <taxon>Spermatophyta</taxon>
        <taxon>Magnoliopsida</taxon>
        <taxon>eudicotyledons</taxon>
        <taxon>Gunneridae</taxon>
        <taxon>Pentapetalae</taxon>
        <taxon>rosids</taxon>
        <taxon>fabids</taxon>
        <taxon>Fabales</taxon>
        <taxon>Fabaceae</taxon>
        <taxon>Papilionoideae</taxon>
        <taxon>50 kb inversion clade</taxon>
        <taxon>NPAAA clade</taxon>
        <taxon>Hologalegina</taxon>
        <taxon>IRL clade</taxon>
        <taxon>Trifolieae</taxon>
        <taxon>Medicago</taxon>
    </lineage>
</organism>
<keyword evidence="1" id="KW-1133">Transmembrane helix</keyword>
<dbReference type="Proteomes" id="UP000002051">
    <property type="component" value="Unassembled WGS sequence"/>
</dbReference>
<sequence length="144" mass="16878">MAHSSIHTFLSYHVMIGKAPLDPNPMTDADRRINKLKLKYRTYMIEMDVNWASVMLPKMVFLIFFCYRFVEIIILKIESRHLQIGGMIGYSYFAARVQGLVRNIWKSENQFSIEPMLDRGFLDKDVFGPCRCPTWLFGESQTDK</sequence>
<name>A0A072VP61_MEDTR</name>
<protein>
    <submittedName>
        <fullName evidence="2">Transmembrane protein, putative</fullName>
    </submittedName>
</protein>
<reference evidence="3" key="3">
    <citation type="submission" date="2015-04" db="UniProtKB">
        <authorList>
            <consortium name="EnsemblPlants"/>
        </authorList>
    </citation>
    <scope>IDENTIFICATION</scope>
    <source>
        <strain evidence="3">cv. Jemalong A17</strain>
    </source>
</reference>
<evidence type="ECO:0000256" key="1">
    <source>
        <dbReference type="SAM" id="Phobius"/>
    </source>
</evidence>
<evidence type="ECO:0000313" key="4">
    <source>
        <dbReference type="Proteomes" id="UP000002051"/>
    </source>
</evidence>
<gene>
    <name evidence="2" type="ordered locus">MTR_1g097230</name>
</gene>
<keyword evidence="1" id="KW-0472">Membrane</keyword>
<dbReference type="EMBL" id="CM001217">
    <property type="protein sequence ID" value="KEH43602.1"/>
    <property type="molecule type" value="Genomic_DNA"/>
</dbReference>
<keyword evidence="4" id="KW-1185">Reference proteome</keyword>
<evidence type="ECO:0000313" key="3">
    <source>
        <dbReference type="EnsemblPlants" id="KEH43602"/>
    </source>
</evidence>
<feature type="transmembrane region" description="Helical" evidence="1">
    <location>
        <begin position="49"/>
        <end position="70"/>
    </location>
</feature>
<proteinExistence type="predicted"/>
<keyword evidence="1 2" id="KW-0812">Transmembrane</keyword>
<reference evidence="2 4" key="1">
    <citation type="journal article" date="2011" name="Nature">
        <title>The Medicago genome provides insight into the evolution of rhizobial symbioses.</title>
        <authorList>
            <person name="Young N.D."/>
            <person name="Debelle F."/>
            <person name="Oldroyd G.E."/>
            <person name="Geurts R."/>
            <person name="Cannon S.B."/>
            <person name="Udvardi M.K."/>
            <person name="Benedito V.A."/>
            <person name="Mayer K.F."/>
            <person name="Gouzy J."/>
            <person name="Schoof H."/>
            <person name="Van de Peer Y."/>
            <person name="Proost S."/>
            <person name="Cook D.R."/>
            <person name="Meyers B.C."/>
            <person name="Spannagl M."/>
            <person name="Cheung F."/>
            <person name="De Mita S."/>
            <person name="Krishnakumar V."/>
            <person name="Gundlach H."/>
            <person name="Zhou S."/>
            <person name="Mudge J."/>
            <person name="Bharti A.K."/>
            <person name="Murray J.D."/>
            <person name="Naoumkina M.A."/>
            <person name="Rosen B."/>
            <person name="Silverstein K.A."/>
            <person name="Tang H."/>
            <person name="Rombauts S."/>
            <person name="Zhao P.X."/>
            <person name="Zhou P."/>
            <person name="Barbe V."/>
            <person name="Bardou P."/>
            <person name="Bechner M."/>
            <person name="Bellec A."/>
            <person name="Berger A."/>
            <person name="Berges H."/>
            <person name="Bidwell S."/>
            <person name="Bisseling T."/>
            <person name="Choisne N."/>
            <person name="Couloux A."/>
            <person name="Denny R."/>
            <person name="Deshpande S."/>
            <person name="Dai X."/>
            <person name="Doyle J.J."/>
            <person name="Dudez A.M."/>
            <person name="Farmer A.D."/>
            <person name="Fouteau S."/>
            <person name="Franken C."/>
            <person name="Gibelin C."/>
            <person name="Gish J."/>
            <person name="Goldstein S."/>
            <person name="Gonzalez A.J."/>
            <person name="Green P.J."/>
            <person name="Hallab A."/>
            <person name="Hartog M."/>
            <person name="Hua A."/>
            <person name="Humphray S.J."/>
            <person name="Jeong D.H."/>
            <person name="Jing Y."/>
            <person name="Jocker A."/>
            <person name="Kenton S.M."/>
            <person name="Kim D.J."/>
            <person name="Klee K."/>
            <person name="Lai H."/>
            <person name="Lang C."/>
            <person name="Lin S."/>
            <person name="Macmil S.L."/>
            <person name="Magdelenat G."/>
            <person name="Matthews L."/>
            <person name="McCorrison J."/>
            <person name="Monaghan E.L."/>
            <person name="Mun J.H."/>
            <person name="Najar F.Z."/>
            <person name="Nicholson C."/>
            <person name="Noirot C."/>
            <person name="O'Bleness M."/>
            <person name="Paule C.R."/>
            <person name="Poulain J."/>
            <person name="Prion F."/>
            <person name="Qin B."/>
            <person name="Qu C."/>
            <person name="Retzel E.F."/>
            <person name="Riddle C."/>
            <person name="Sallet E."/>
            <person name="Samain S."/>
            <person name="Samson N."/>
            <person name="Sanders I."/>
            <person name="Saurat O."/>
            <person name="Scarpelli C."/>
            <person name="Schiex T."/>
            <person name="Segurens B."/>
            <person name="Severin A.J."/>
            <person name="Sherrier D.J."/>
            <person name="Shi R."/>
            <person name="Sims S."/>
            <person name="Singer S.R."/>
            <person name="Sinharoy S."/>
            <person name="Sterck L."/>
            <person name="Viollet A."/>
            <person name="Wang B.B."/>
            <person name="Wang K."/>
            <person name="Wang M."/>
            <person name="Wang X."/>
            <person name="Warfsmann J."/>
            <person name="Weissenbach J."/>
            <person name="White D.D."/>
            <person name="White J.D."/>
            <person name="Wiley G.B."/>
            <person name="Wincker P."/>
            <person name="Xing Y."/>
            <person name="Yang L."/>
            <person name="Yao Z."/>
            <person name="Ying F."/>
            <person name="Zhai J."/>
            <person name="Zhou L."/>
            <person name="Zuber A."/>
            <person name="Denarie J."/>
            <person name="Dixon R.A."/>
            <person name="May G.D."/>
            <person name="Schwartz D.C."/>
            <person name="Rogers J."/>
            <person name="Quetier F."/>
            <person name="Town C.D."/>
            <person name="Roe B.A."/>
        </authorList>
    </citation>
    <scope>NUCLEOTIDE SEQUENCE [LARGE SCALE GENOMIC DNA]</scope>
    <source>
        <strain evidence="2">A17</strain>
        <strain evidence="3 4">cv. Jemalong A17</strain>
    </source>
</reference>
<dbReference type="EnsemblPlants" id="KEH43602">
    <property type="protein sequence ID" value="KEH43602"/>
    <property type="gene ID" value="MTR_1g097230"/>
</dbReference>
<dbReference type="AlphaFoldDB" id="A0A072VP61"/>
<reference evidence="2 4" key="2">
    <citation type="journal article" date="2014" name="BMC Genomics">
        <title>An improved genome release (version Mt4.0) for the model legume Medicago truncatula.</title>
        <authorList>
            <person name="Tang H."/>
            <person name="Krishnakumar V."/>
            <person name="Bidwell S."/>
            <person name="Rosen B."/>
            <person name="Chan A."/>
            <person name="Zhou S."/>
            <person name="Gentzbittel L."/>
            <person name="Childs K.L."/>
            <person name="Yandell M."/>
            <person name="Gundlach H."/>
            <person name="Mayer K.F."/>
            <person name="Schwartz D.C."/>
            <person name="Town C.D."/>
        </authorList>
    </citation>
    <scope>GENOME REANNOTATION</scope>
    <source>
        <strain evidence="2">A17</strain>
        <strain evidence="3 4">cv. Jemalong A17</strain>
    </source>
</reference>